<protein>
    <submittedName>
        <fullName evidence="3">AB hydrolase superfamily protein YdjP</fullName>
        <ecNumber evidence="3">3.-.-.-</ecNumber>
    </submittedName>
</protein>
<name>A0A0M6Z459_9HYPH</name>
<dbReference type="Pfam" id="PF12697">
    <property type="entry name" value="Abhydrolase_6"/>
    <property type="match status" value="1"/>
</dbReference>
<dbReference type="InterPro" id="IPR029058">
    <property type="entry name" value="AB_hydrolase_fold"/>
</dbReference>
<dbReference type="Proteomes" id="UP000049983">
    <property type="component" value="Unassembled WGS sequence"/>
</dbReference>
<accession>A0A0M6Z459</accession>
<keyword evidence="4" id="KW-1185">Reference proteome</keyword>
<dbReference type="RefSeq" id="WP_055113633.1">
    <property type="nucleotide sequence ID" value="NZ_CXWA01000001.1"/>
</dbReference>
<dbReference type="GO" id="GO:0016787">
    <property type="term" value="F:hydrolase activity"/>
    <property type="evidence" value="ECO:0007669"/>
    <property type="project" value="UniProtKB-KW"/>
</dbReference>
<dbReference type="AlphaFoldDB" id="A0A0M6Z459"/>
<evidence type="ECO:0000259" key="2">
    <source>
        <dbReference type="Pfam" id="PF12697"/>
    </source>
</evidence>
<organism evidence="3 4">
    <name type="scientific">Roseibium album</name>
    <dbReference type="NCBI Taxonomy" id="311410"/>
    <lineage>
        <taxon>Bacteria</taxon>
        <taxon>Pseudomonadati</taxon>
        <taxon>Pseudomonadota</taxon>
        <taxon>Alphaproteobacteria</taxon>
        <taxon>Hyphomicrobiales</taxon>
        <taxon>Stappiaceae</taxon>
        <taxon>Roseibium</taxon>
    </lineage>
</organism>
<evidence type="ECO:0000313" key="3">
    <source>
        <dbReference type="EMBL" id="CTQ71160.1"/>
    </source>
</evidence>
<dbReference type="InterPro" id="IPR050266">
    <property type="entry name" value="AB_hydrolase_sf"/>
</dbReference>
<dbReference type="PANTHER" id="PTHR43798:SF31">
    <property type="entry name" value="AB HYDROLASE SUPERFAMILY PROTEIN YCLE"/>
    <property type="match status" value="1"/>
</dbReference>
<keyword evidence="1 3" id="KW-0378">Hydrolase</keyword>
<sequence>MSEVGLHIRDKGNGRPLVLIHGWSCPGQFFQGQIDCLHSEARCLVPDLPGHGKTGNRLPLTIEAAAEALHAELVTREIFDAVVCGWSMGALVAYAMIERFGADRLSSLVAIDMTPKVLNTADWQNGTLNGLTADLNQVFLNAIVADWPKLPGRIAGRLFADGLTSKPDSRELARNEIAKADPVLLRPMWASLTAQDFRQLLGEFPVPFHLAAGCRSQLYGPGVHQWHEENVPDFHLHLFERSGHAPHMEEPDRFNELLLKLISD</sequence>
<dbReference type="PANTHER" id="PTHR43798">
    <property type="entry name" value="MONOACYLGLYCEROL LIPASE"/>
    <property type="match status" value="1"/>
</dbReference>
<dbReference type="EMBL" id="CXWC01000010">
    <property type="protein sequence ID" value="CTQ71160.1"/>
    <property type="molecule type" value="Genomic_DNA"/>
</dbReference>
<dbReference type="GeneID" id="97670171"/>
<proteinExistence type="predicted"/>
<dbReference type="STRING" id="311410.LA5095_01549"/>
<dbReference type="OrthoDB" id="9779853at2"/>
<gene>
    <name evidence="3" type="primary">ydjP_1</name>
    <name evidence="3" type="ORF">LA5096_02803</name>
</gene>
<dbReference type="SUPFAM" id="SSF53474">
    <property type="entry name" value="alpha/beta-Hydrolases"/>
    <property type="match status" value="1"/>
</dbReference>
<evidence type="ECO:0000313" key="4">
    <source>
        <dbReference type="Proteomes" id="UP000049983"/>
    </source>
</evidence>
<dbReference type="GO" id="GO:0016020">
    <property type="term" value="C:membrane"/>
    <property type="evidence" value="ECO:0007669"/>
    <property type="project" value="TreeGrafter"/>
</dbReference>
<dbReference type="InterPro" id="IPR000073">
    <property type="entry name" value="AB_hydrolase_1"/>
</dbReference>
<dbReference type="EC" id="3.-.-.-" evidence="3"/>
<evidence type="ECO:0000256" key="1">
    <source>
        <dbReference type="ARBA" id="ARBA00022801"/>
    </source>
</evidence>
<dbReference type="Gene3D" id="3.40.50.1820">
    <property type="entry name" value="alpha/beta hydrolase"/>
    <property type="match status" value="1"/>
</dbReference>
<feature type="domain" description="AB hydrolase-1" evidence="2">
    <location>
        <begin position="17"/>
        <end position="256"/>
    </location>
</feature>
<reference evidence="4" key="1">
    <citation type="submission" date="2015-07" db="EMBL/GenBank/DDBJ databases">
        <authorList>
            <person name="Rodrigo-Torres Lidia"/>
            <person name="Arahal R.David."/>
        </authorList>
    </citation>
    <scope>NUCLEOTIDE SEQUENCE [LARGE SCALE GENOMIC DNA]</scope>
    <source>
        <strain evidence="4">CECT 5096</strain>
    </source>
</reference>